<evidence type="ECO:0000256" key="1">
    <source>
        <dbReference type="SAM" id="MobiDB-lite"/>
    </source>
</evidence>
<evidence type="ECO:0000313" key="3">
    <source>
        <dbReference type="Proteomes" id="UP000807469"/>
    </source>
</evidence>
<dbReference type="EMBL" id="MU155365">
    <property type="protein sequence ID" value="KAF9474722.1"/>
    <property type="molecule type" value="Genomic_DNA"/>
</dbReference>
<sequence>MWSSFAVVGARLPLPESLQVLHDVDASKEVNVEVSHRHQRTRPYSPHPTSLRAKAPRLHLPLHLTFLHHCHHLRFLAPYLQICTSSSRPHLTPAGHRGQRIHLSDRRHLGPGSTLWINPTVVRLLPT</sequence>
<feature type="region of interest" description="Disordered" evidence="1">
    <location>
        <begin position="32"/>
        <end position="51"/>
    </location>
</feature>
<organism evidence="2 3">
    <name type="scientific">Pholiota conissans</name>
    <dbReference type="NCBI Taxonomy" id="109636"/>
    <lineage>
        <taxon>Eukaryota</taxon>
        <taxon>Fungi</taxon>
        <taxon>Dikarya</taxon>
        <taxon>Basidiomycota</taxon>
        <taxon>Agaricomycotina</taxon>
        <taxon>Agaricomycetes</taxon>
        <taxon>Agaricomycetidae</taxon>
        <taxon>Agaricales</taxon>
        <taxon>Agaricineae</taxon>
        <taxon>Strophariaceae</taxon>
        <taxon>Pholiota</taxon>
    </lineage>
</organism>
<comment type="caution">
    <text evidence="2">The sequence shown here is derived from an EMBL/GenBank/DDBJ whole genome shotgun (WGS) entry which is preliminary data.</text>
</comment>
<reference evidence="2" key="1">
    <citation type="submission" date="2020-11" db="EMBL/GenBank/DDBJ databases">
        <authorList>
            <consortium name="DOE Joint Genome Institute"/>
            <person name="Ahrendt S."/>
            <person name="Riley R."/>
            <person name="Andreopoulos W."/>
            <person name="Labutti K."/>
            <person name="Pangilinan J."/>
            <person name="Ruiz-Duenas F.J."/>
            <person name="Barrasa J.M."/>
            <person name="Sanchez-Garcia M."/>
            <person name="Camarero S."/>
            <person name="Miyauchi S."/>
            <person name="Serrano A."/>
            <person name="Linde D."/>
            <person name="Babiker R."/>
            <person name="Drula E."/>
            <person name="Ayuso-Fernandez I."/>
            <person name="Pacheco R."/>
            <person name="Padilla G."/>
            <person name="Ferreira P."/>
            <person name="Barriuso J."/>
            <person name="Kellner H."/>
            <person name="Castanera R."/>
            <person name="Alfaro M."/>
            <person name="Ramirez L."/>
            <person name="Pisabarro A.G."/>
            <person name="Kuo A."/>
            <person name="Tritt A."/>
            <person name="Lipzen A."/>
            <person name="He G."/>
            <person name="Yan M."/>
            <person name="Ng V."/>
            <person name="Cullen D."/>
            <person name="Martin F."/>
            <person name="Rosso M.-N."/>
            <person name="Henrissat B."/>
            <person name="Hibbett D."/>
            <person name="Martinez A.T."/>
            <person name="Grigoriev I.V."/>
        </authorList>
    </citation>
    <scope>NUCLEOTIDE SEQUENCE</scope>
    <source>
        <strain evidence="2">CIRM-BRFM 674</strain>
    </source>
</reference>
<evidence type="ECO:0000313" key="2">
    <source>
        <dbReference type="EMBL" id="KAF9474722.1"/>
    </source>
</evidence>
<dbReference type="Proteomes" id="UP000807469">
    <property type="component" value="Unassembled WGS sequence"/>
</dbReference>
<dbReference type="AlphaFoldDB" id="A0A9P5YRX3"/>
<gene>
    <name evidence="2" type="ORF">BDN70DRAFT_297981</name>
</gene>
<proteinExistence type="predicted"/>
<keyword evidence="3" id="KW-1185">Reference proteome</keyword>
<name>A0A9P5YRX3_9AGAR</name>
<protein>
    <submittedName>
        <fullName evidence="2">Uncharacterized protein</fullName>
    </submittedName>
</protein>
<accession>A0A9P5YRX3</accession>